<dbReference type="eggNOG" id="ENOG502TBF5">
    <property type="taxonomic scope" value="Eukaryota"/>
</dbReference>
<reference evidence="1 2" key="1">
    <citation type="journal article" date="2007" name="Nature">
        <title>Evolution of genes and genomes on the Drosophila phylogeny.</title>
        <authorList>
            <consortium name="Drosophila 12 Genomes Consortium"/>
            <person name="Clark A.G."/>
            <person name="Eisen M.B."/>
            <person name="Smith D.R."/>
            <person name="Bergman C.M."/>
            <person name="Oliver B."/>
            <person name="Markow T.A."/>
            <person name="Kaufman T.C."/>
            <person name="Kellis M."/>
            <person name="Gelbart W."/>
            <person name="Iyer V.N."/>
            <person name="Pollard D.A."/>
            <person name="Sackton T.B."/>
            <person name="Larracuente A.M."/>
            <person name="Singh N.D."/>
            <person name="Abad J.P."/>
            <person name="Abt D.N."/>
            <person name="Adryan B."/>
            <person name="Aguade M."/>
            <person name="Akashi H."/>
            <person name="Anderson W.W."/>
            <person name="Aquadro C.F."/>
            <person name="Ardell D.H."/>
            <person name="Arguello R."/>
            <person name="Artieri C.G."/>
            <person name="Barbash D.A."/>
            <person name="Barker D."/>
            <person name="Barsanti P."/>
            <person name="Batterham P."/>
            <person name="Batzoglou S."/>
            <person name="Begun D."/>
            <person name="Bhutkar A."/>
            <person name="Blanco E."/>
            <person name="Bosak S.A."/>
            <person name="Bradley R.K."/>
            <person name="Brand A.D."/>
            <person name="Brent M.R."/>
            <person name="Brooks A.N."/>
            <person name="Brown R.H."/>
            <person name="Butlin R.K."/>
            <person name="Caggese C."/>
            <person name="Calvi B.R."/>
            <person name="Bernardo de Carvalho A."/>
            <person name="Caspi A."/>
            <person name="Castrezana S."/>
            <person name="Celniker S.E."/>
            <person name="Chang J.L."/>
            <person name="Chapple C."/>
            <person name="Chatterji S."/>
            <person name="Chinwalla A."/>
            <person name="Civetta A."/>
            <person name="Clifton S.W."/>
            <person name="Comeron J.M."/>
            <person name="Costello J.C."/>
            <person name="Coyne J.A."/>
            <person name="Daub J."/>
            <person name="David R.G."/>
            <person name="Delcher A.L."/>
            <person name="Delehaunty K."/>
            <person name="Do C.B."/>
            <person name="Ebling H."/>
            <person name="Edwards K."/>
            <person name="Eickbush T."/>
            <person name="Evans J.D."/>
            <person name="Filipski A."/>
            <person name="Findeiss S."/>
            <person name="Freyhult E."/>
            <person name="Fulton L."/>
            <person name="Fulton R."/>
            <person name="Garcia A.C."/>
            <person name="Gardiner A."/>
            <person name="Garfield D.A."/>
            <person name="Garvin B.E."/>
            <person name="Gibson G."/>
            <person name="Gilbert D."/>
            <person name="Gnerre S."/>
            <person name="Godfrey J."/>
            <person name="Good R."/>
            <person name="Gotea V."/>
            <person name="Gravely B."/>
            <person name="Greenberg A.J."/>
            <person name="Griffiths-Jones S."/>
            <person name="Gross S."/>
            <person name="Guigo R."/>
            <person name="Gustafson E.A."/>
            <person name="Haerty W."/>
            <person name="Hahn M.W."/>
            <person name="Halligan D.L."/>
            <person name="Halpern A.L."/>
            <person name="Halter G.M."/>
            <person name="Han M.V."/>
            <person name="Heger A."/>
            <person name="Hillier L."/>
            <person name="Hinrichs A.S."/>
            <person name="Holmes I."/>
            <person name="Hoskins R.A."/>
            <person name="Hubisz M.J."/>
            <person name="Hultmark D."/>
            <person name="Huntley M.A."/>
            <person name="Jaffe D.B."/>
            <person name="Jagadeeshan S."/>
            <person name="Jeck W.R."/>
            <person name="Johnson J."/>
            <person name="Jones C.D."/>
            <person name="Jordan W.C."/>
            <person name="Karpen G.H."/>
            <person name="Kataoka E."/>
            <person name="Keightley P.D."/>
            <person name="Kheradpour P."/>
            <person name="Kirkness E.F."/>
            <person name="Koerich L.B."/>
            <person name="Kristiansen K."/>
            <person name="Kudrna D."/>
            <person name="Kulathinal R.J."/>
            <person name="Kumar S."/>
            <person name="Kwok R."/>
            <person name="Lander E."/>
            <person name="Langley C.H."/>
            <person name="Lapoint R."/>
            <person name="Lazzaro B.P."/>
            <person name="Lee S.J."/>
            <person name="Levesque L."/>
            <person name="Li R."/>
            <person name="Lin C.F."/>
            <person name="Lin M.F."/>
            <person name="Lindblad-Toh K."/>
            <person name="Llopart A."/>
            <person name="Long M."/>
            <person name="Low L."/>
            <person name="Lozovsky E."/>
            <person name="Lu J."/>
            <person name="Luo M."/>
            <person name="Machado C.A."/>
            <person name="Makalowski W."/>
            <person name="Marzo M."/>
            <person name="Matsuda M."/>
            <person name="Matzkin L."/>
            <person name="McAllister B."/>
            <person name="McBride C.S."/>
            <person name="McKernan B."/>
            <person name="McKernan K."/>
            <person name="Mendez-Lago M."/>
            <person name="Minx P."/>
            <person name="Mollenhauer M.U."/>
            <person name="Montooth K."/>
            <person name="Mount S.M."/>
            <person name="Mu X."/>
            <person name="Myers E."/>
            <person name="Negre B."/>
            <person name="Newfeld S."/>
            <person name="Nielsen R."/>
            <person name="Noor M.A."/>
            <person name="O'Grady P."/>
            <person name="Pachter L."/>
            <person name="Papaceit M."/>
            <person name="Parisi M.J."/>
            <person name="Parisi M."/>
            <person name="Parts L."/>
            <person name="Pedersen J.S."/>
            <person name="Pesole G."/>
            <person name="Phillippy A.M."/>
            <person name="Ponting C.P."/>
            <person name="Pop M."/>
            <person name="Porcelli D."/>
            <person name="Powell J.R."/>
            <person name="Prohaska S."/>
            <person name="Pruitt K."/>
            <person name="Puig M."/>
            <person name="Quesneville H."/>
            <person name="Ram K.R."/>
            <person name="Rand D."/>
            <person name="Rasmussen M.D."/>
            <person name="Reed L.K."/>
            <person name="Reenan R."/>
            <person name="Reily A."/>
            <person name="Remington K.A."/>
            <person name="Rieger T.T."/>
            <person name="Ritchie M.G."/>
            <person name="Robin C."/>
            <person name="Rogers Y.H."/>
            <person name="Rohde C."/>
            <person name="Rozas J."/>
            <person name="Rubenfield M.J."/>
            <person name="Ruiz A."/>
            <person name="Russo S."/>
            <person name="Salzberg S.L."/>
            <person name="Sanchez-Gracia A."/>
            <person name="Saranga D.J."/>
            <person name="Sato H."/>
            <person name="Schaeffer S.W."/>
            <person name="Schatz M.C."/>
            <person name="Schlenke T."/>
            <person name="Schwartz R."/>
            <person name="Segarra C."/>
            <person name="Singh R.S."/>
            <person name="Sirot L."/>
            <person name="Sirota M."/>
            <person name="Sisneros N.B."/>
            <person name="Smith C.D."/>
            <person name="Smith T.F."/>
            <person name="Spieth J."/>
            <person name="Stage D.E."/>
            <person name="Stark A."/>
            <person name="Stephan W."/>
            <person name="Strausberg R.L."/>
            <person name="Strempel S."/>
            <person name="Sturgill D."/>
            <person name="Sutton G."/>
            <person name="Sutton G.G."/>
            <person name="Tao W."/>
            <person name="Teichmann S."/>
            <person name="Tobari Y.N."/>
            <person name="Tomimura Y."/>
            <person name="Tsolas J.M."/>
            <person name="Valente V.L."/>
            <person name="Venter E."/>
            <person name="Venter J.C."/>
            <person name="Vicario S."/>
            <person name="Vieira F.G."/>
            <person name="Vilella A.J."/>
            <person name="Villasante A."/>
            <person name="Walenz B."/>
            <person name="Wang J."/>
            <person name="Wasserman M."/>
            <person name="Watts T."/>
            <person name="Wilson D."/>
            <person name="Wilson R.K."/>
            <person name="Wing R.A."/>
            <person name="Wolfner M.F."/>
            <person name="Wong A."/>
            <person name="Wong G.K."/>
            <person name="Wu C.I."/>
            <person name="Wu G."/>
            <person name="Yamamoto D."/>
            <person name="Yang H.P."/>
            <person name="Yang S.P."/>
            <person name="Yorke J.A."/>
            <person name="Yoshida K."/>
            <person name="Zdobnov E."/>
            <person name="Zhang P."/>
            <person name="Zhang Y."/>
            <person name="Zimin A.V."/>
            <person name="Baldwin J."/>
            <person name="Abdouelleil A."/>
            <person name="Abdulkadir J."/>
            <person name="Abebe A."/>
            <person name="Abera B."/>
            <person name="Abreu J."/>
            <person name="Acer S.C."/>
            <person name="Aftuck L."/>
            <person name="Alexander A."/>
            <person name="An P."/>
            <person name="Anderson E."/>
            <person name="Anderson S."/>
            <person name="Arachi H."/>
            <person name="Azer M."/>
            <person name="Bachantsang P."/>
            <person name="Barry A."/>
            <person name="Bayul T."/>
            <person name="Berlin A."/>
            <person name="Bessette D."/>
            <person name="Bloom T."/>
            <person name="Blye J."/>
            <person name="Boguslavskiy L."/>
            <person name="Bonnet C."/>
            <person name="Boukhgalter B."/>
            <person name="Bourzgui I."/>
            <person name="Brown A."/>
            <person name="Cahill P."/>
            <person name="Channer S."/>
            <person name="Cheshatsang Y."/>
            <person name="Chuda L."/>
            <person name="Citroen M."/>
            <person name="Collymore A."/>
            <person name="Cooke P."/>
            <person name="Costello M."/>
            <person name="D'Aco K."/>
            <person name="Daza R."/>
            <person name="De Haan G."/>
            <person name="DeGray S."/>
            <person name="DeMaso C."/>
            <person name="Dhargay N."/>
            <person name="Dooley K."/>
            <person name="Dooley E."/>
            <person name="Doricent M."/>
            <person name="Dorje P."/>
            <person name="Dorjee K."/>
            <person name="Dupes A."/>
            <person name="Elong R."/>
            <person name="Falk J."/>
            <person name="Farina A."/>
            <person name="Faro S."/>
            <person name="Ferguson D."/>
            <person name="Fisher S."/>
            <person name="Foley C.D."/>
            <person name="Franke A."/>
            <person name="Friedrich D."/>
            <person name="Gadbois L."/>
            <person name="Gearin G."/>
            <person name="Gearin C.R."/>
            <person name="Giannoukos G."/>
            <person name="Goode T."/>
            <person name="Graham J."/>
            <person name="Grandbois E."/>
            <person name="Grewal S."/>
            <person name="Gyaltsen K."/>
            <person name="Hafez N."/>
            <person name="Hagos B."/>
            <person name="Hall J."/>
            <person name="Henson C."/>
            <person name="Hollinger A."/>
            <person name="Honan T."/>
            <person name="Huard M.D."/>
            <person name="Hughes L."/>
            <person name="Hurhula B."/>
            <person name="Husby M.E."/>
            <person name="Kamat A."/>
            <person name="Kanga B."/>
            <person name="Kashin S."/>
            <person name="Khazanovich D."/>
            <person name="Kisner P."/>
            <person name="Lance K."/>
            <person name="Lara M."/>
            <person name="Lee W."/>
            <person name="Lennon N."/>
            <person name="Letendre F."/>
            <person name="LeVine R."/>
            <person name="Lipovsky A."/>
            <person name="Liu X."/>
            <person name="Liu J."/>
            <person name="Liu S."/>
            <person name="Lokyitsang T."/>
            <person name="Lokyitsang Y."/>
            <person name="Lubonja R."/>
            <person name="Lui A."/>
            <person name="MacDonald P."/>
            <person name="Magnisalis V."/>
            <person name="Maru K."/>
            <person name="Matthews C."/>
            <person name="McCusker W."/>
            <person name="McDonough S."/>
            <person name="Mehta T."/>
            <person name="Meldrim J."/>
            <person name="Meneus L."/>
            <person name="Mihai O."/>
            <person name="Mihalev A."/>
            <person name="Mihova T."/>
            <person name="Mittelman R."/>
            <person name="Mlenga V."/>
            <person name="Montmayeur A."/>
            <person name="Mulrain L."/>
            <person name="Navidi A."/>
            <person name="Naylor J."/>
            <person name="Negash T."/>
            <person name="Nguyen T."/>
            <person name="Nguyen N."/>
            <person name="Nicol R."/>
            <person name="Norbu C."/>
            <person name="Norbu N."/>
            <person name="Novod N."/>
            <person name="O'Neill B."/>
            <person name="Osman S."/>
            <person name="Markiewicz E."/>
            <person name="Oyono O.L."/>
            <person name="Patti C."/>
            <person name="Phunkhang P."/>
            <person name="Pierre F."/>
            <person name="Priest M."/>
            <person name="Raghuraman S."/>
            <person name="Rege F."/>
            <person name="Reyes R."/>
            <person name="Rise C."/>
            <person name="Rogov P."/>
            <person name="Ross K."/>
            <person name="Ryan E."/>
            <person name="Settipalli S."/>
            <person name="Shea T."/>
            <person name="Sherpa N."/>
            <person name="Shi L."/>
            <person name="Shih D."/>
            <person name="Sparrow T."/>
            <person name="Spaulding J."/>
            <person name="Stalker J."/>
            <person name="Stange-Thomann N."/>
            <person name="Stavropoulos S."/>
            <person name="Stone C."/>
            <person name="Strader C."/>
            <person name="Tesfaye S."/>
            <person name="Thomson T."/>
            <person name="Thoulutsang Y."/>
            <person name="Thoulutsang D."/>
            <person name="Topham K."/>
            <person name="Topping I."/>
            <person name="Tsamla T."/>
            <person name="Vassiliev H."/>
            <person name="Vo A."/>
            <person name="Wangchuk T."/>
            <person name="Wangdi T."/>
            <person name="Weiand M."/>
            <person name="Wilkinson J."/>
            <person name="Wilson A."/>
            <person name="Yadav S."/>
            <person name="Young G."/>
            <person name="Yu Q."/>
            <person name="Zembek L."/>
            <person name="Zhong D."/>
            <person name="Zimmer A."/>
            <person name="Zwirko Z."/>
            <person name="Jaffe D.B."/>
            <person name="Alvarez P."/>
            <person name="Brockman W."/>
            <person name="Butler J."/>
            <person name="Chin C."/>
            <person name="Gnerre S."/>
            <person name="Grabherr M."/>
            <person name="Kleber M."/>
            <person name="Mauceli E."/>
            <person name="MacCallum I."/>
        </authorList>
    </citation>
    <scope>NUCLEOTIDE SEQUENCE [LARGE SCALE GENOMIC DNA]</scope>
    <source>
        <strain evidence="2">Tucson 15287-2541.00</strain>
    </source>
</reference>
<dbReference type="EMBL" id="CH916367">
    <property type="protein sequence ID" value="EDW00790.1"/>
    <property type="molecule type" value="Genomic_DNA"/>
</dbReference>
<dbReference type="OrthoDB" id="8004934at2759"/>
<sequence length="122" mass="14227">MSLLISFSPLIVANEYRESPKLTGSAQLLQNPEDNILNSLDVALDTISNIYMQALLSGTHTPEMEISFRALEIELYELLDRLYKQHRLKDYMKYEPEVTRQMIIYGMLKELFGYTQHVEKPK</sequence>
<gene>
    <name evidence="1" type="primary">Dgri\GH20826</name>
    <name evidence="1" type="ORF">Dgri_GH20826</name>
</gene>
<dbReference type="Proteomes" id="UP000001070">
    <property type="component" value="Unassembled WGS sequence"/>
</dbReference>
<dbReference type="HOGENOM" id="CLU_156789_0_0_1"/>
<dbReference type="AlphaFoldDB" id="B4J5U7"/>
<keyword evidence="2" id="KW-1185">Reference proteome</keyword>
<dbReference type="KEGG" id="dgr:6559041"/>
<evidence type="ECO:0000313" key="1">
    <source>
        <dbReference type="EMBL" id="EDW00790.1"/>
    </source>
</evidence>
<dbReference type="OMA" id="ISTIYMH"/>
<dbReference type="InParanoid" id="B4J5U7"/>
<dbReference type="PhylomeDB" id="B4J5U7"/>
<proteinExistence type="predicted"/>
<organism evidence="2">
    <name type="scientific">Drosophila grimshawi</name>
    <name type="common">Hawaiian fruit fly</name>
    <name type="synonym">Idiomyia grimshawi</name>
    <dbReference type="NCBI Taxonomy" id="7222"/>
    <lineage>
        <taxon>Eukaryota</taxon>
        <taxon>Metazoa</taxon>
        <taxon>Ecdysozoa</taxon>
        <taxon>Arthropoda</taxon>
        <taxon>Hexapoda</taxon>
        <taxon>Insecta</taxon>
        <taxon>Pterygota</taxon>
        <taxon>Neoptera</taxon>
        <taxon>Endopterygota</taxon>
        <taxon>Diptera</taxon>
        <taxon>Brachycera</taxon>
        <taxon>Muscomorpha</taxon>
        <taxon>Ephydroidea</taxon>
        <taxon>Drosophilidae</taxon>
        <taxon>Drosophila</taxon>
        <taxon>Hawaiian Drosophila</taxon>
    </lineage>
</organism>
<name>B4J5U7_DROGR</name>
<evidence type="ECO:0000313" key="2">
    <source>
        <dbReference type="Proteomes" id="UP000001070"/>
    </source>
</evidence>
<accession>B4J5U7</accession>
<protein>
    <submittedName>
        <fullName evidence="1">GH20826</fullName>
    </submittedName>
</protein>